<proteinExistence type="predicted"/>
<dbReference type="Gene3D" id="3.30.1240.10">
    <property type="match status" value="1"/>
</dbReference>
<dbReference type="NCBIfam" id="TIGR01484">
    <property type="entry name" value="HAD-SF-IIB"/>
    <property type="match status" value="1"/>
</dbReference>
<reference evidence="1" key="1">
    <citation type="journal article" date="2015" name="PLoS ONE">
        <title>Comprehensive Evaluation of Toxoplasma gondii VEG and Neospora caninum LIV Genomes with Tachyzoite Stage Transcriptome and Proteome Defines Novel Transcript Features.</title>
        <authorList>
            <person name="Ramaprasad A."/>
            <person name="Mourier T."/>
            <person name="Naeem R."/>
            <person name="Malas T.B."/>
            <person name="Moussa E."/>
            <person name="Panigrahi A."/>
            <person name="Vermont S.J."/>
            <person name="Otto T.D."/>
            <person name="Wastling J."/>
            <person name="Pain A."/>
        </authorList>
    </citation>
    <scope>NUCLEOTIDE SEQUENCE</scope>
    <source>
        <strain evidence="1">Liverpool</strain>
    </source>
</reference>
<dbReference type="EMBL" id="LN714480">
    <property type="protein sequence ID" value="CEL66022.1"/>
    <property type="molecule type" value="Genomic_DNA"/>
</dbReference>
<dbReference type="AlphaFoldDB" id="A0A0F7UCA3"/>
<dbReference type="Gene3D" id="3.40.50.1000">
    <property type="entry name" value="HAD superfamily/HAD-like"/>
    <property type="match status" value="1"/>
</dbReference>
<dbReference type="SFLD" id="SFLDS00003">
    <property type="entry name" value="Haloacid_Dehalogenase"/>
    <property type="match status" value="1"/>
</dbReference>
<name>A0A0F7UCA3_NEOCL</name>
<keyword evidence="1" id="KW-0378">Hydrolase</keyword>
<dbReference type="Pfam" id="PF08282">
    <property type="entry name" value="Hydrolase_3"/>
    <property type="match status" value="1"/>
</dbReference>
<accession>A0A0F7UCA3</accession>
<gene>
    <name evidence="1" type="ORF">BN1204_018510</name>
</gene>
<dbReference type="InterPro" id="IPR036412">
    <property type="entry name" value="HAD-like_sf"/>
</dbReference>
<dbReference type="PANTHER" id="PTHR10000:SF8">
    <property type="entry name" value="HAD SUPERFAMILY HYDROLASE-LIKE, TYPE 3"/>
    <property type="match status" value="1"/>
</dbReference>
<dbReference type="NCBIfam" id="TIGR00099">
    <property type="entry name" value="Cof-subfamily"/>
    <property type="match status" value="1"/>
</dbReference>
<dbReference type="PROSITE" id="PS01228">
    <property type="entry name" value="COF_1"/>
    <property type="match status" value="1"/>
</dbReference>
<dbReference type="GO" id="GO:0000287">
    <property type="term" value="F:magnesium ion binding"/>
    <property type="evidence" value="ECO:0007669"/>
    <property type="project" value="TreeGrafter"/>
</dbReference>
<dbReference type="SUPFAM" id="SSF56784">
    <property type="entry name" value="HAD-like"/>
    <property type="match status" value="1"/>
</dbReference>
<organism evidence="1">
    <name type="scientific">Neospora caninum (strain Liverpool)</name>
    <dbReference type="NCBI Taxonomy" id="572307"/>
    <lineage>
        <taxon>Eukaryota</taxon>
        <taxon>Sar</taxon>
        <taxon>Alveolata</taxon>
        <taxon>Apicomplexa</taxon>
        <taxon>Conoidasida</taxon>
        <taxon>Coccidia</taxon>
        <taxon>Eucoccidiorida</taxon>
        <taxon>Eimeriorina</taxon>
        <taxon>Sarcocystidae</taxon>
        <taxon>Neospora</taxon>
    </lineage>
</organism>
<dbReference type="InterPro" id="IPR006379">
    <property type="entry name" value="HAD-SF_hydro_IIB"/>
</dbReference>
<dbReference type="GO" id="GO:0016791">
    <property type="term" value="F:phosphatase activity"/>
    <property type="evidence" value="ECO:0007669"/>
    <property type="project" value="UniProtKB-ARBA"/>
</dbReference>
<protein>
    <submittedName>
        <fullName evidence="1">Hydrolase Cof, related</fullName>
    </submittedName>
</protein>
<sequence length="380" mass="41784">MRCLSSTCSILPRRLSFAFQRPLQLGRCSSLNPVPSSRRVPHISFSSTLPRPLSHFSSQLAMTSFCSASSAASGPRRSKENTFSRACLRERGVAIRAVVTDLDGTLLNSVHAVSQANVEACARLRRKGIACVFATGRPHVGTVKCLGSTVLEEMGMANAFPGVYMNGCIVYDPDGTLLHAEYLDKDAQKAVFSLLEERNLVNRVCGYQEQGIFCNEKNKYTWHTKDEYDECEPVVVPSLDELKNMNFCKLTVNGSPEEVAEFRILLESVAEIWDGRCVQPIPGNVEFIPKTISKAKGLDILFDNMNIKKEEAIALGDSENDLEMLRHIDLSVCVANGCPSAKEAARFVTVSNDQDGFAVVVQEICHELEEQEARAARGAA</sequence>
<evidence type="ECO:0000313" key="1">
    <source>
        <dbReference type="EMBL" id="CEL66022.1"/>
    </source>
</evidence>
<dbReference type="GO" id="GO:0005829">
    <property type="term" value="C:cytosol"/>
    <property type="evidence" value="ECO:0007669"/>
    <property type="project" value="TreeGrafter"/>
</dbReference>
<dbReference type="PANTHER" id="PTHR10000">
    <property type="entry name" value="PHOSPHOSERINE PHOSPHATASE"/>
    <property type="match status" value="1"/>
</dbReference>
<dbReference type="InterPro" id="IPR023214">
    <property type="entry name" value="HAD_sf"/>
</dbReference>
<dbReference type="SFLD" id="SFLDG01140">
    <property type="entry name" value="C2.B:_Phosphomannomutase_and_P"/>
    <property type="match status" value="1"/>
</dbReference>
<dbReference type="InterPro" id="IPR000150">
    <property type="entry name" value="Cof"/>
</dbReference>